<comment type="caution">
    <text evidence="3">The sequence shown here is derived from an EMBL/GenBank/DDBJ whole genome shotgun (WGS) entry which is preliminary data.</text>
</comment>
<dbReference type="PANTHER" id="PTHR33643:SF1">
    <property type="entry name" value="UREASE ACCESSORY PROTEIN D"/>
    <property type="match status" value="1"/>
</dbReference>
<evidence type="ECO:0000256" key="2">
    <source>
        <dbReference type="ARBA" id="ARBA00023186"/>
    </source>
</evidence>
<dbReference type="HAMAP" id="MF_01384">
    <property type="entry name" value="UreD"/>
    <property type="match status" value="1"/>
</dbReference>
<protein>
    <submittedName>
        <fullName evidence="3">10171_t:CDS:1</fullName>
    </submittedName>
</protein>
<name>A0A9N9GQA1_9GLOM</name>
<dbReference type="Proteomes" id="UP000789739">
    <property type="component" value="Unassembled WGS sequence"/>
</dbReference>
<dbReference type="AlphaFoldDB" id="A0A9N9GQA1"/>
<reference evidence="3" key="1">
    <citation type="submission" date="2021-06" db="EMBL/GenBank/DDBJ databases">
        <authorList>
            <person name="Kallberg Y."/>
            <person name="Tangrot J."/>
            <person name="Rosling A."/>
        </authorList>
    </citation>
    <scope>NUCLEOTIDE SEQUENCE</scope>
    <source>
        <strain evidence="3">BR232B</strain>
    </source>
</reference>
<accession>A0A9N9GQA1</accession>
<proteinExistence type="inferred from homology"/>
<dbReference type="EMBL" id="CAJVPI010001797">
    <property type="protein sequence ID" value="CAG8626902.1"/>
    <property type="molecule type" value="Genomic_DNA"/>
</dbReference>
<organism evidence="3 4">
    <name type="scientific">Paraglomus brasilianum</name>
    <dbReference type="NCBI Taxonomy" id="144538"/>
    <lineage>
        <taxon>Eukaryota</taxon>
        <taxon>Fungi</taxon>
        <taxon>Fungi incertae sedis</taxon>
        <taxon>Mucoromycota</taxon>
        <taxon>Glomeromycotina</taxon>
        <taxon>Glomeromycetes</taxon>
        <taxon>Paraglomerales</taxon>
        <taxon>Paraglomeraceae</taxon>
        <taxon>Paraglomus</taxon>
    </lineage>
</organism>
<keyword evidence="4" id="KW-1185">Reference proteome</keyword>
<comment type="similarity">
    <text evidence="1">Belongs to the UreD family.</text>
</comment>
<keyword evidence="2" id="KW-0143">Chaperone</keyword>
<evidence type="ECO:0000313" key="3">
    <source>
        <dbReference type="EMBL" id="CAG8626902.1"/>
    </source>
</evidence>
<dbReference type="PANTHER" id="PTHR33643">
    <property type="entry name" value="UREASE ACCESSORY PROTEIN D"/>
    <property type="match status" value="1"/>
</dbReference>
<evidence type="ECO:0000256" key="1">
    <source>
        <dbReference type="ARBA" id="ARBA00007177"/>
    </source>
</evidence>
<sequence length="326" mass="36784">MIPSLIYPGHGIISCRIPSTSTKPAFSTFAASYPLKFLSPRTHSPSLAAVYLLSYGGGLVSGDSITIDIECHPGVNLMLLTQGSTKVFKRRPRTVRSDAMKDMKDVKDVKQKRTEQRLNVKVYSNALIMQLPEPTTCFRGADYKQRQVFRLEDDTASAMILDWFTSGRMSRGERWEFMRYESGIDLLVGENMVFRDVVLLHDQHKNGHENELDLSSTKNMDVKTMLHPYECFATLLLYGPRVFPLAEDILGEFKKITLHKSSKLMGLLWSVSVIYRRETAGTEESMRGIVVKVAGTTTEMVRNFLNNVCLRGLDDLVGENLFARGI</sequence>
<dbReference type="InterPro" id="IPR002669">
    <property type="entry name" value="UreD"/>
</dbReference>
<dbReference type="Pfam" id="PF01774">
    <property type="entry name" value="UreD"/>
    <property type="match status" value="1"/>
</dbReference>
<dbReference type="OrthoDB" id="5550464at2759"/>
<dbReference type="GO" id="GO:0016151">
    <property type="term" value="F:nickel cation binding"/>
    <property type="evidence" value="ECO:0007669"/>
    <property type="project" value="InterPro"/>
</dbReference>
<gene>
    <name evidence="3" type="ORF">PBRASI_LOCUS9028</name>
</gene>
<evidence type="ECO:0000313" key="4">
    <source>
        <dbReference type="Proteomes" id="UP000789739"/>
    </source>
</evidence>